<protein>
    <submittedName>
        <fullName evidence="1">Uncharacterized protein</fullName>
    </submittedName>
</protein>
<accession>A0A2J6RGT0</accession>
<dbReference type="Proteomes" id="UP000235786">
    <property type="component" value="Unassembled WGS sequence"/>
</dbReference>
<dbReference type="OrthoDB" id="3523692at2759"/>
<keyword evidence="2" id="KW-1185">Reference proteome</keyword>
<evidence type="ECO:0000313" key="2">
    <source>
        <dbReference type="Proteomes" id="UP000235786"/>
    </source>
</evidence>
<gene>
    <name evidence="1" type="ORF">L207DRAFT_586066</name>
</gene>
<sequence>MRFDPGIVPHYITSNSEGHPTITVWTDEESATKATIEQVKAAECPPKEERMGRAIGLNMNIGPTTHTRSALAAYLEKACRVPSITRVPRSQKIYSICAGRGYVAQVQLMLLTKSQMVWTALVLASVPAEELKNGDLRNYNGTVYRRLALLEIDCWKGTPMIRTAEGDVIPAEYF</sequence>
<name>A0A2J6RGT0_HYAVF</name>
<organism evidence="1 2">
    <name type="scientific">Hyaloscypha variabilis (strain UAMH 11265 / GT02V1 / F)</name>
    <name type="common">Meliniomyces variabilis</name>
    <dbReference type="NCBI Taxonomy" id="1149755"/>
    <lineage>
        <taxon>Eukaryota</taxon>
        <taxon>Fungi</taxon>
        <taxon>Dikarya</taxon>
        <taxon>Ascomycota</taxon>
        <taxon>Pezizomycotina</taxon>
        <taxon>Leotiomycetes</taxon>
        <taxon>Helotiales</taxon>
        <taxon>Hyaloscyphaceae</taxon>
        <taxon>Hyaloscypha</taxon>
        <taxon>Hyaloscypha variabilis</taxon>
    </lineage>
</organism>
<reference evidence="1 2" key="1">
    <citation type="submission" date="2016-04" db="EMBL/GenBank/DDBJ databases">
        <title>A degradative enzymes factory behind the ericoid mycorrhizal symbiosis.</title>
        <authorList>
            <consortium name="DOE Joint Genome Institute"/>
            <person name="Martino E."/>
            <person name="Morin E."/>
            <person name="Grelet G."/>
            <person name="Kuo A."/>
            <person name="Kohler A."/>
            <person name="Daghino S."/>
            <person name="Barry K."/>
            <person name="Choi C."/>
            <person name="Cichocki N."/>
            <person name="Clum A."/>
            <person name="Copeland A."/>
            <person name="Hainaut M."/>
            <person name="Haridas S."/>
            <person name="Labutti K."/>
            <person name="Lindquist E."/>
            <person name="Lipzen A."/>
            <person name="Khouja H.-R."/>
            <person name="Murat C."/>
            <person name="Ohm R."/>
            <person name="Olson A."/>
            <person name="Spatafora J."/>
            <person name="Veneault-Fourrey C."/>
            <person name="Henrissat B."/>
            <person name="Grigoriev I."/>
            <person name="Martin F."/>
            <person name="Perotto S."/>
        </authorList>
    </citation>
    <scope>NUCLEOTIDE SEQUENCE [LARGE SCALE GENOMIC DNA]</scope>
    <source>
        <strain evidence="1 2">F</strain>
    </source>
</reference>
<evidence type="ECO:0000313" key="1">
    <source>
        <dbReference type="EMBL" id="PMD37734.1"/>
    </source>
</evidence>
<proteinExistence type="predicted"/>
<dbReference type="EMBL" id="KZ613949">
    <property type="protein sequence ID" value="PMD37734.1"/>
    <property type="molecule type" value="Genomic_DNA"/>
</dbReference>
<dbReference type="AlphaFoldDB" id="A0A2J6RGT0"/>